<evidence type="ECO:0000259" key="1">
    <source>
        <dbReference type="Pfam" id="PF07734"/>
    </source>
</evidence>
<evidence type="ECO:0000313" key="2">
    <source>
        <dbReference type="EMBL" id="CAL1359578.1"/>
    </source>
</evidence>
<dbReference type="Pfam" id="PF07734">
    <property type="entry name" value="FBA_1"/>
    <property type="match status" value="1"/>
</dbReference>
<protein>
    <recommendedName>
        <fullName evidence="1">F-box associated beta-propeller type 1 domain-containing protein</fullName>
    </recommendedName>
</protein>
<keyword evidence="3" id="KW-1185">Reference proteome</keyword>
<gene>
    <name evidence="2" type="ORF">LTRI10_LOCUS7053</name>
</gene>
<sequence length="130" mass="15306">MALQRWCGVGLDLVSHDIKVVLFHNYFLSANPMSISSSPVYLYSLHINCWKDLPESYLHHELIRHWLYNPAYFKGFFYWIFRSRKNEYVVAFDMGNDSFQKINYPCDAPDRKCNATLACIAIQSLCLRSR</sequence>
<organism evidence="2 3">
    <name type="scientific">Linum trigynum</name>
    <dbReference type="NCBI Taxonomy" id="586398"/>
    <lineage>
        <taxon>Eukaryota</taxon>
        <taxon>Viridiplantae</taxon>
        <taxon>Streptophyta</taxon>
        <taxon>Embryophyta</taxon>
        <taxon>Tracheophyta</taxon>
        <taxon>Spermatophyta</taxon>
        <taxon>Magnoliopsida</taxon>
        <taxon>eudicotyledons</taxon>
        <taxon>Gunneridae</taxon>
        <taxon>Pentapetalae</taxon>
        <taxon>rosids</taxon>
        <taxon>fabids</taxon>
        <taxon>Malpighiales</taxon>
        <taxon>Linaceae</taxon>
        <taxon>Linum</taxon>
    </lineage>
</organism>
<dbReference type="AlphaFoldDB" id="A0AAV2CSM3"/>
<proteinExistence type="predicted"/>
<name>A0AAV2CSM3_9ROSI</name>
<dbReference type="Proteomes" id="UP001497516">
    <property type="component" value="Chromosome 10"/>
</dbReference>
<accession>A0AAV2CSM3</accession>
<feature type="domain" description="F-box associated beta-propeller type 1" evidence="1">
    <location>
        <begin position="17"/>
        <end position="127"/>
    </location>
</feature>
<reference evidence="2 3" key="1">
    <citation type="submission" date="2024-04" db="EMBL/GenBank/DDBJ databases">
        <authorList>
            <person name="Fracassetti M."/>
        </authorList>
    </citation>
    <scope>NUCLEOTIDE SEQUENCE [LARGE SCALE GENOMIC DNA]</scope>
</reference>
<evidence type="ECO:0000313" key="3">
    <source>
        <dbReference type="Proteomes" id="UP001497516"/>
    </source>
</evidence>
<dbReference type="EMBL" id="OZ034814">
    <property type="protein sequence ID" value="CAL1359578.1"/>
    <property type="molecule type" value="Genomic_DNA"/>
</dbReference>
<dbReference type="InterPro" id="IPR006527">
    <property type="entry name" value="F-box-assoc_dom_typ1"/>
</dbReference>